<dbReference type="AlphaFoldDB" id="D0LUL5"/>
<evidence type="ECO:0000313" key="5">
    <source>
        <dbReference type="Proteomes" id="UP000001880"/>
    </source>
</evidence>
<keyword evidence="2" id="KW-1133">Transmembrane helix</keyword>
<dbReference type="HOGENOM" id="CLU_531859_0_0_7"/>
<evidence type="ECO:0000256" key="1">
    <source>
        <dbReference type="SAM" id="MobiDB-lite"/>
    </source>
</evidence>
<dbReference type="STRING" id="502025.Hoch_6874"/>
<feature type="compositionally biased region" description="Low complexity" evidence="1">
    <location>
        <begin position="318"/>
        <end position="353"/>
    </location>
</feature>
<dbReference type="Gene3D" id="2.60.200.20">
    <property type="match status" value="1"/>
</dbReference>
<dbReference type="Proteomes" id="UP000001880">
    <property type="component" value="Chromosome"/>
</dbReference>
<keyword evidence="5" id="KW-1185">Reference proteome</keyword>
<evidence type="ECO:0000313" key="4">
    <source>
        <dbReference type="EMBL" id="ACY19338.1"/>
    </source>
</evidence>
<dbReference type="PANTHER" id="PTHR23308">
    <property type="entry name" value="NUCLEAR INHIBITOR OF PROTEIN PHOSPHATASE-1"/>
    <property type="match status" value="1"/>
</dbReference>
<dbReference type="InterPro" id="IPR000253">
    <property type="entry name" value="FHA_dom"/>
</dbReference>
<evidence type="ECO:0000256" key="2">
    <source>
        <dbReference type="SAM" id="Phobius"/>
    </source>
</evidence>
<feature type="compositionally biased region" description="Basic and acidic residues" evidence="1">
    <location>
        <begin position="56"/>
        <end position="65"/>
    </location>
</feature>
<keyword evidence="2" id="KW-0472">Membrane</keyword>
<feature type="compositionally biased region" description="Polar residues" evidence="1">
    <location>
        <begin position="92"/>
        <end position="103"/>
    </location>
</feature>
<sequence>MHIRKRRILPVAGRPPIRGPGSARGSFGARDGDEEQTAIETNPGESVSTLTGGPDSEYRSGEIEPSRVSSPPGNNSSGDWEEKTVVDDGQLYSPSTGTLTAQAGVTAEEEYTLDDQRRAGSAVSRLPAPPTPRPIAPARPRASVPEAARGSLEVISGNDNGRSFPLHGTAVTIGRGIDNDVVLTDIAVSRKHLTLEFDGSRYRLTDKGSGNGTLINDRLETGSSLLRHDDRIEIGNTVMRLEHPSSADAPADAPANAPTSQRPTAQAPAAMPPSSERTTAPEKAAEPPEQRPTAMESAAEPTPGHGDADAHRRSGPGTSASLEALAGAATAGASDNAPANAPSDAPAQAPAHESAIPWSPADAALAPAAAEPGPGPRLPHPPLPLPHHALERRKLYIGTGATLLGVIAVAVVGLLLGDDPSMVPDDVSPPVRLESVLQPVRGWLRGPGEPLVFAPGASGDSAALDQAGDAAAAQIAGEIEPAEAEAAAEAAAEAENRPEGGDGDSDEADDEE</sequence>
<dbReference type="eggNOG" id="COG1716">
    <property type="taxonomic scope" value="Bacteria"/>
</dbReference>
<dbReference type="InterPro" id="IPR008984">
    <property type="entry name" value="SMAD_FHA_dom_sf"/>
</dbReference>
<dbReference type="PROSITE" id="PS50006">
    <property type="entry name" value="FHA_DOMAIN"/>
    <property type="match status" value="1"/>
</dbReference>
<feature type="compositionally biased region" description="Basic and acidic residues" evidence="1">
    <location>
        <begin position="279"/>
        <end position="289"/>
    </location>
</feature>
<dbReference type="SUPFAM" id="SSF49879">
    <property type="entry name" value="SMAD/FHA domain"/>
    <property type="match status" value="1"/>
</dbReference>
<feature type="region of interest" description="Disordered" evidence="1">
    <location>
        <begin position="244"/>
        <end position="353"/>
    </location>
</feature>
<feature type="transmembrane region" description="Helical" evidence="2">
    <location>
        <begin position="395"/>
        <end position="416"/>
    </location>
</feature>
<feature type="region of interest" description="Disordered" evidence="1">
    <location>
        <begin position="1"/>
        <end position="142"/>
    </location>
</feature>
<dbReference type="InterPro" id="IPR032030">
    <property type="entry name" value="YscD_cytoplasmic_dom"/>
</dbReference>
<reference evidence="4 5" key="1">
    <citation type="journal article" date="2010" name="Stand. Genomic Sci.">
        <title>Complete genome sequence of Haliangium ochraceum type strain (SMP-2).</title>
        <authorList>
            <consortium name="US DOE Joint Genome Institute (JGI-PGF)"/>
            <person name="Ivanova N."/>
            <person name="Daum C."/>
            <person name="Lang E."/>
            <person name="Abt B."/>
            <person name="Kopitz M."/>
            <person name="Saunders E."/>
            <person name="Lapidus A."/>
            <person name="Lucas S."/>
            <person name="Glavina Del Rio T."/>
            <person name="Nolan M."/>
            <person name="Tice H."/>
            <person name="Copeland A."/>
            <person name="Cheng J.F."/>
            <person name="Chen F."/>
            <person name="Bruce D."/>
            <person name="Goodwin L."/>
            <person name="Pitluck S."/>
            <person name="Mavromatis K."/>
            <person name="Pati A."/>
            <person name="Mikhailova N."/>
            <person name="Chen A."/>
            <person name="Palaniappan K."/>
            <person name="Land M."/>
            <person name="Hauser L."/>
            <person name="Chang Y.J."/>
            <person name="Jeffries C.D."/>
            <person name="Detter J.C."/>
            <person name="Brettin T."/>
            <person name="Rohde M."/>
            <person name="Goker M."/>
            <person name="Bristow J."/>
            <person name="Markowitz V."/>
            <person name="Eisen J.A."/>
            <person name="Hugenholtz P."/>
            <person name="Kyrpides N.C."/>
            <person name="Klenk H.P."/>
        </authorList>
    </citation>
    <scope>NUCLEOTIDE SEQUENCE [LARGE SCALE GENOMIC DNA]</scope>
    <source>
        <strain evidence="5">DSM 14365 / CIP 107738 / JCM 11303 / AJ 13395 / SMP-2</strain>
    </source>
</reference>
<feature type="region of interest" description="Disordered" evidence="1">
    <location>
        <begin position="481"/>
        <end position="512"/>
    </location>
</feature>
<evidence type="ECO:0000259" key="3">
    <source>
        <dbReference type="PROSITE" id="PS50006"/>
    </source>
</evidence>
<gene>
    <name evidence="4" type="ordered locus">Hoch_6874</name>
</gene>
<name>D0LUL5_HALO1</name>
<protein>
    <submittedName>
        <fullName evidence="4">FHA domain containing protein</fullName>
    </submittedName>
</protein>
<dbReference type="SMART" id="SM00240">
    <property type="entry name" value="FHA"/>
    <property type="match status" value="1"/>
</dbReference>
<feature type="domain" description="FHA" evidence="3">
    <location>
        <begin position="171"/>
        <end position="220"/>
    </location>
</feature>
<keyword evidence="2" id="KW-0812">Transmembrane</keyword>
<feature type="compositionally biased region" description="Low complexity" evidence="1">
    <location>
        <begin position="246"/>
        <end position="258"/>
    </location>
</feature>
<feature type="compositionally biased region" description="Low complexity" evidence="1">
    <location>
        <begin position="481"/>
        <end position="493"/>
    </location>
</feature>
<dbReference type="EMBL" id="CP001804">
    <property type="protein sequence ID" value="ACY19338.1"/>
    <property type="molecule type" value="Genomic_DNA"/>
</dbReference>
<dbReference type="Pfam" id="PF16697">
    <property type="entry name" value="Yop-YscD_cpl"/>
    <property type="match status" value="1"/>
</dbReference>
<dbReference type="CDD" id="cd00060">
    <property type="entry name" value="FHA"/>
    <property type="match status" value="1"/>
</dbReference>
<feature type="compositionally biased region" description="Polar residues" evidence="1">
    <location>
        <begin position="67"/>
        <end position="78"/>
    </location>
</feature>
<feature type="compositionally biased region" description="Acidic residues" evidence="1">
    <location>
        <begin position="501"/>
        <end position="512"/>
    </location>
</feature>
<feature type="compositionally biased region" description="Pro residues" evidence="1">
    <location>
        <begin position="127"/>
        <end position="137"/>
    </location>
</feature>
<feature type="compositionally biased region" description="Polar residues" evidence="1">
    <location>
        <begin position="38"/>
        <end position="51"/>
    </location>
</feature>
<dbReference type="InterPro" id="IPR050923">
    <property type="entry name" value="Cell_Proc_Reg/RNA_Proc"/>
</dbReference>
<dbReference type="KEGG" id="hoh:Hoch_6874"/>
<proteinExistence type="predicted"/>
<accession>D0LUL5</accession>
<organism evidence="4 5">
    <name type="scientific">Haliangium ochraceum (strain DSM 14365 / JCM 11303 / SMP-2)</name>
    <dbReference type="NCBI Taxonomy" id="502025"/>
    <lineage>
        <taxon>Bacteria</taxon>
        <taxon>Pseudomonadati</taxon>
        <taxon>Myxococcota</taxon>
        <taxon>Polyangia</taxon>
        <taxon>Haliangiales</taxon>
        <taxon>Kofleriaceae</taxon>
        <taxon>Haliangium</taxon>
    </lineage>
</organism>